<dbReference type="EMBL" id="ANMU01000101">
    <property type="protein sequence ID" value="EMJ80793.1"/>
    <property type="molecule type" value="Genomic_DNA"/>
</dbReference>
<sequence>MRRVVILERVPKPFDFIGILADRCNCSYVLGQTLNMLIFKFL</sequence>
<accession>M6BWL7</accession>
<evidence type="ECO:0000313" key="1">
    <source>
        <dbReference type="EMBL" id="EMJ80793.1"/>
    </source>
</evidence>
<proteinExistence type="predicted"/>
<name>M6BWL7_LEPBO</name>
<evidence type="ECO:0000313" key="2">
    <source>
        <dbReference type="Proteomes" id="UP000011873"/>
    </source>
</evidence>
<dbReference type="AlphaFoldDB" id="M6BWL7"/>
<gene>
    <name evidence="1" type="ORF">LEP1GSC016_2135</name>
</gene>
<comment type="caution">
    <text evidence="1">The sequence shown here is derived from an EMBL/GenBank/DDBJ whole genome shotgun (WGS) entry which is preliminary data.</text>
</comment>
<protein>
    <submittedName>
        <fullName evidence="1">Uncharacterized protein</fullName>
    </submittedName>
</protein>
<organism evidence="1 2">
    <name type="scientific">Leptospira borgpetersenii serovar Hardjo-bovis str. Sponselee</name>
    <dbReference type="NCBI Taxonomy" id="1303729"/>
    <lineage>
        <taxon>Bacteria</taxon>
        <taxon>Pseudomonadati</taxon>
        <taxon>Spirochaetota</taxon>
        <taxon>Spirochaetia</taxon>
        <taxon>Leptospirales</taxon>
        <taxon>Leptospiraceae</taxon>
        <taxon>Leptospira</taxon>
    </lineage>
</organism>
<dbReference type="PATRIC" id="fig|1218567.3.peg.2556"/>
<reference evidence="1 2" key="1">
    <citation type="submission" date="2013-01" db="EMBL/GenBank/DDBJ databases">
        <authorList>
            <person name="Harkins D.M."/>
            <person name="Durkin A.S."/>
            <person name="Brinkac L.M."/>
            <person name="Haft D.H."/>
            <person name="Selengut J.D."/>
            <person name="Sanka R."/>
            <person name="DePew J."/>
            <person name="Purushe J."/>
            <person name="Galloway R.L."/>
            <person name="Vinetz J.M."/>
            <person name="Sutton G.G."/>
            <person name="Nierman W.C."/>
            <person name="Fouts D.E."/>
        </authorList>
    </citation>
    <scope>NUCLEOTIDE SEQUENCE [LARGE SCALE GENOMIC DNA]</scope>
    <source>
        <strain evidence="1 2">Sponselee CDC</strain>
    </source>
</reference>
<dbReference type="Proteomes" id="UP000011873">
    <property type="component" value="Unassembled WGS sequence"/>
</dbReference>